<evidence type="ECO:0000259" key="2">
    <source>
        <dbReference type="Pfam" id="PF03795"/>
    </source>
</evidence>
<dbReference type="Proteomes" id="UP000537326">
    <property type="component" value="Unassembled WGS sequence"/>
</dbReference>
<comment type="caution">
    <text evidence="3">The sequence shown here is derived from an EMBL/GenBank/DDBJ whole genome shotgun (WGS) entry which is preliminary data.</text>
</comment>
<feature type="domain" description="YCII-related" evidence="2">
    <location>
        <begin position="6"/>
        <end position="101"/>
    </location>
</feature>
<evidence type="ECO:0000313" key="4">
    <source>
        <dbReference type="Proteomes" id="UP000537326"/>
    </source>
</evidence>
<organism evidence="3 4">
    <name type="scientific">Nocardioides marinus</name>
    <dbReference type="NCBI Taxonomy" id="374514"/>
    <lineage>
        <taxon>Bacteria</taxon>
        <taxon>Bacillati</taxon>
        <taxon>Actinomycetota</taxon>
        <taxon>Actinomycetes</taxon>
        <taxon>Propionibacteriales</taxon>
        <taxon>Nocardioidaceae</taxon>
        <taxon>Nocardioides</taxon>
    </lineage>
</organism>
<dbReference type="Pfam" id="PF03795">
    <property type="entry name" value="YCII"/>
    <property type="match status" value="1"/>
</dbReference>
<dbReference type="PANTHER" id="PTHR35174">
    <property type="entry name" value="BLL7171 PROTEIN-RELATED"/>
    <property type="match status" value="1"/>
</dbReference>
<dbReference type="SUPFAM" id="SSF54909">
    <property type="entry name" value="Dimeric alpha+beta barrel"/>
    <property type="match status" value="1"/>
</dbReference>
<accession>A0A7Z0C5Q0</accession>
<dbReference type="RefSeq" id="WP_179532061.1">
    <property type="nucleotide sequence ID" value="NZ_BAAAPP010000008.1"/>
</dbReference>
<dbReference type="InterPro" id="IPR011008">
    <property type="entry name" value="Dimeric_a/b-barrel"/>
</dbReference>
<proteinExistence type="inferred from homology"/>
<name>A0A7Z0C5Q0_9ACTN</name>
<keyword evidence="4" id="KW-1185">Reference proteome</keyword>
<gene>
    <name evidence="3" type="ORF">BKA05_002879</name>
</gene>
<comment type="similarity">
    <text evidence="1">Belongs to the YciI family.</text>
</comment>
<dbReference type="PANTHER" id="PTHR35174:SF3">
    <property type="entry name" value="BLL7171 PROTEIN"/>
    <property type="match status" value="1"/>
</dbReference>
<dbReference type="AlphaFoldDB" id="A0A7Z0C5Q0"/>
<protein>
    <recommendedName>
        <fullName evidence="2">YCII-related domain-containing protein</fullName>
    </recommendedName>
</protein>
<dbReference type="InterPro" id="IPR005545">
    <property type="entry name" value="YCII"/>
</dbReference>
<reference evidence="3 4" key="1">
    <citation type="submission" date="2020-07" db="EMBL/GenBank/DDBJ databases">
        <title>Sequencing the genomes of 1000 actinobacteria strains.</title>
        <authorList>
            <person name="Klenk H.-P."/>
        </authorList>
    </citation>
    <scope>NUCLEOTIDE SEQUENCE [LARGE SCALE GENOMIC DNA]</scope>
    <source>
        <strain evidence="3 4">DSM 18248</strain>
    </source>
</reference>
<dbReference type="EMBL" id="JACBZI010000001">
    <property type="protein sequence ID" value="NYI11364.1"/>
    <property type="molecule type" value="Genomic_DNA"/>
</dbReference>
<sequence length="124" mass="13115">MSTSTEYAVLIVGDEASYQTATPEEHAEVMQRHMEFARLLAERGHTVTAGAELTASTTARVLRDTGAGHTVTDGPFAEGAEQLGGFYTVRTSDLDDLVEVCKVLAVGGDTIEIRACVDHSGGES</sequence>
<evidence type="ECO:0000313" key="3">
    <source>
        <dbReference type="EMBL" id="NYI11364.1"/>
    </source>
</evidence>
<evidence type="ECO:0000256" key="1">
    <source>
        <dbReference type="ARBA" id="ARBA00007689"/>
    </source>
</evidence>
<dbReference type="Gene3D" id="3.30.70.1060">
    <property type="entry name" value="Dimeric alpha+beta barrel"/>
    <property type="match status" value="1"/>
</dbReference>